<dbReference type="RefSeq" id="WP_025646094.1">
    <property type="nucleotide sequence ID" value="NZ_JAHXPO010000031.1"/>
</dbReference>
<evidence type="ECO:0000256" key="1">
    <source>
        <dbReference type="ARBA" id="ARBA00022723"/>
    </source>
</evidence>
<accession>A0AA91FK70</accession>
<dbReference type="GeneID" id="84652460"/>
<reference evidence="3" key="1">
    <citation type="submission" date="2016-06" db="EMBL/GenBank/DDBJ databases">
        <title>Draft genome of Moraxella osloensis CCUG 67237.</title>
        <authorList>
            <person name="Salva-Serra F."/>
            <person name="Engstrom-Jakobsson H."/>
            <person name="Thorell K."/>
            <person name="Gonzales-Siles L."/>
            <person name="Karlsson R."/>
            <person name="Boulund F."/>
            <person name="Engstrand L."/>
            <person name="Kristiansson E."/>
            <person name="Moore E."/>
        </authorList>
    </citation>
    <scope>NUCLEOTIDE SEQUENCE [LARGE SCALE GENOMIC DNA]</scope>
    <source>
        <strain evidence="3">CCUG 67237</strain>
    </source>
</reference>
<dbReference type="GO" id="GO:0046872">
    <property type="term" value="F:metal ion binding"/>
    <property type="evidence" value="ECO:0007669"/>
    <property type="project" value="UniProtKB-KW"/>
</dbReference>
<dbReference type="Pfam" id="PF00403">
    <property type="entry name" value="HMA"/>
    <property type="match status" value="1"/>
</dbReference>
<feature type="domain" description="HMA" evidence="2">
    <location>
        <begin position="1"/>
        <end position="62"/>
    </location>
</feature>
<sequence>MKLLIANMNCGGCARGVTAAIQNIDSKAKVKIDLAAKVVSIETIASIEQMTAALAKGGFPAQAQ</sequence>
<dbReference type="InterPro" id="IPR036163">
    <property type="entry name" value="HMA_dom_sf"/>
</dbReference>
<evidence type="ECO:0000313" key="3">
    <source>
        <dbReference type="EMBL" id="OBX65802.1"/>
    </source>
</evidence>
<dbReference type="AlphaFoldDB" id="A0AA91FK70"/>
<dbReference type="InterPro" id="IPR006121">
    <property type="entry name" value="HMA_dom"/>
</dbReference>
<organism evidence="3">
    <name type="scientific">Faucicola osloensis</name>
    <name type="common">Moraxella osloensis</name>
    <dbReference type="NCBI Taxonomy" id="34062"/>
    <lineage>
        <taxon>Bacteria</taxon>
        <taxon>Pseudomonadati</taxon>
        <taxon>Pseudomonadota</taxon>
        <taxon>Gammaproteobacteria</taxon>
        <taxon>Moraxellales</taxon>
        <taxon>Moraxellaceae</taxon>
        <taxon>Faucicola</taxon>
    </lineage>
</organism>
<gene>
    <name evidence="3" type="ORF">A9299_07815</name>
</gene>
<comment type="caution">
    <text evidence="3">The sequence shown here is derived from an EMBL/GenBank/DDBJ whole genome shotgun (WGS) entry which is preliminary data.</text>
</comment>
<keyword evidence="1" id="KW-0479">Metal-binding</keyword>
<proteinExistence type="predicted"/>
<protein>
    <submittedName>
        <fullName evidence="3">Heavy metal transporter</fullName>
    </submittedName>
</protein>
<dbReference type="PROSITE" id="PS01047">
    <property type="entry name" value="HMA_1"/>
    <property type="match status" value="1"/>
</dbReference>
<dbReference type="InterPro" id="IPR017969">
    <property type="entry name" value="Heavy-metal-associated_CS"/>
</dbReference>
<name>A0AA91FK70_FAUOS</name>
<dbReference type="EMBL" id="LZMT01000005">
    <property type="protein sequence ID" value="OBX65802.1"/>
    <property type="molecule type" value="Genomic_DNA"/>
</dbReference>
<dbReference type="SUPFAM" id="SSF55008">
    <property type="entry name" value="HMA, heavy metal-associated domain"/>
    <property type="match status" value="1"/>
</dbReference>
<dbReference type="PROSITE" id="PS50846">
    <property type="entry name" value="HMA_2"/>
    <property type="match status" value="1"/>
</dbReference>
<dbReference type="CDD" id="cd00371">
    <property type="entry name" value="HMA"/>
    <property type="match status" value="1"/>
</dbReference>
<evidence type="ECO:0000259" key="2">
    <source>
        <dbReference type="PROSITE" id="PS50846"/>
    </source>
</evidence>
<dbReference type="Gene3D" id="3.30.70.100">
    <property type="match status" value="1"/>
</dbReference>